<protein>
    <recommendedName>
        <fullName evidence="3">TlpA family protein disulfide reductase</fullName>
    </recommendedName>
</protein>
<keyword evidence="2" id="KW-1185">Reference proteome</keyword>
<evidence type="ECO:0008006" key="3">
    <source>
        <dbReference type="Google" id="ProtNLM"/>
    </source>
</evidence>
<dbReference type="AlphaFoldDB" id="E3CXA2"/>
<dbReference type="eggNOG" id="COG0526">
    <property type="taxonomic scope" value="Bacteria"/>
</dbReference>
<evidence type="ECO:0000313" key="1">
    <source>
        <dbReference type="EMBL" id="EFQ22618.1"/>
    </source>
</evidence>
<reference evidence="1 2" key="1">
    <citation type="journal article" date="2010" name="Stand. Genomic Sci.">
        <title>Non-contiguous finished genome sequence of Aminomonas paucivorans type strain (GLU-3).</title>
        <authorList>
            <person name="Pitluck S."/>
            <person name="Yasawong M."/>
            <person name="Held B."/>
            <person name="Lapidus A."/>
            <person name="Nolan M."/>
            <person name="Copeland A."/>
            <person name="Lucas S."/>
            <person name="Del Rio T.G."/>
            <person name="Tice H."/>
            <person name="Cheng J.F."/>
            <person name="Chertkov O."/>
            <person name="Goodwin L."/>
            <person name="Tapia R."/>
            <person name="Han C."/>
            <person name="Liolios K."/>
            <person name="Ivanova N."/>
            <person name="Mavromatis K."/>
            <person name="Ovchinnikova G."/>
            <person name="Pati A."/>
            <person name="Chen A."/>
            <person name="Palaniappan K."/>
            <person name="Land M."/>
            <person name="Hauser L."/>
            <person name="Chang Y.J."/>
            <person name="Jeffries C.D."/>
            <person name="Pukall R."/>
            <person name="Spring S."/>
            <person name="Rohde M."/>
            <person name="Sikorski J."/>
            <person name="Goker M."/>
            <person name="Woyke T."/>
            <person name="Bristow J."/>
            <person name="Eisen J.A."/>
            <person name="Markowitz V."/>
            <person name="Hugenholtz P."/>
            <person name="Kyrpides N.C."/>
            <person name="Klenk H.P."/>
        </authorList>
    </citation>
    <scope>NUCLEOTIDE SEQUENCE [LARGE SCALE GENOMIC DNA]</scope>
    <source>
        <strain evidence="1 2">DSM 12260</strain>
    </source>
</reference>
<dbReference type="STRING" id="584708.Apau_0181"/>
<dbReference type="SUPFAM" id="SSF52833">
    <property type="entry name" value="Thioredoxin-like"/>
    <property type="match status" value="1"/>
</dbReference>
<evidence type="ECO:0000313" key="2">
    <source>
        <dbReference type="Proteomes" id="UP000005096"/>
    </source>
</evidence>
<proteinExistence type="predicted"/>
<dbReference type="EMBL" id="CM001022">
    <property type="protein sequence ID" value="EFQ22618.1"/>
    <property type="molecule type" value="Genomic_DNA"/>
</dbReference>
<accession>E3CXA2</accession>
<dbReference type="InterPro" id="IPR036249">
    <property type="entry name" value="Thioredoxin-like_sf"/>
</dbReference>
<dbReference type="HOGENOM" id="CLU_2875769_0_0_0"/>
<gene>
    <name evidence="1" type="ORF">Apau_0181</name>
</gene>
<name>E3CXA2_9BACT</name>
<dbReference type="Gene3D" id="3.40.30.10">
    <property type="entry name" value="Glutaredoxin"/>
    <property type="match status" value="1"/>
</dbReference>
<organism evidence="1 2">
    <name type="scientific">Aminomonas paucivorans DSM 12260</name>
    <dbReference type="NCBI Taxonomy" id="584708"/>
    <lineage>
        <taxon>Bacteria</taxon>
        <taxon>Thermotogati</taxon>
        <taxon>Synergistota</taxon>
        <taxon>Synergistia</taxon>
        <taxon>Synergistales</taxon>
        <taxon>Synergistaceae</taxon>
        <taxon>Aminomonas</taxon>
    </lineage>
</organism>
<dbReference type="PaxDb" id="584708-Apau_0181"/>
<sequence>MLARWKVPSIPGYRDAKDALYEAFAVEGVPFSVLTDRKGKVVRTFLGLMSKEELTRELDKVLR</sequence>
<dbReference type="Proteomes" id="UP000005096">
    <property type="component" value="Chromosome"/>
</dbReference>